<organism evidence="10 11">
    <name type="scientific">Homarus americanus</name>
    <name type="common">American lobster</name>
    <dbReference type="NCBI Taxonomy" id="6706"/>
    <lineage>
        <taxon>Eukaryota</taxon>
        <taxon>Metazoa</taxon>
        <taxon>Ecdysozoa</taxon>
        <taxon>Arthropoda</taxon>
        <taxon>Crustacea</taxon>
        <taxon>Multicrustacea</taxon>
        <taxon>Malacostraca</taxon>
        <taxon>Eumalacostraca</taxon>
        <taxon>Eucarida</taxon>
        <taxon>Decapoda</taxon>
        <taxon>Pleocyemata</taxon>
        <taxon>Astacidea</taxon>
        <taxon>Nephropoidea</taxon>
        <taxon>Nephropidae</taxon>
        <taxon>Homarus</taxon>
    </lineage>
</organism>
<evidence type="ECO:0000256" key="6">
    <source>
        <dbReference type="ARBA" id="ARBA00023065"/>
    </source>
</evidence>
<evidence type="ECO:0000256" key="3">
    <source>
        <dbReference type="ARBA" id="ARBA00022448"/>
    </source>
</evidence>
<dbReference type="InterPro" id="IPR036719">
    <property type="entry name" value="Neuro-gated_channel_TM_sf"/>
</dbReference>
<reference evidence="10" key="1">
    <citation type="journal article" date="2021" name="Sci. Adv.">
        <title>The American lobster genome reveals insights on longevity, neural, and immune adaptations.</title>
        <authorList>
            <person name="Polinski J.M."/>
            <person name="Zimin A.V."/>
            <person name="Clark K.F."/>
            <person name="Kohn A.B."/>
            <person name="Sadowski N."/>
            <person name="Timp W."/>
            <person name="Ptitsyn A."/>
            <person name="Khanna P."/>
            <person name="Romanova D.Y."/>
            <person name="Williams P."/>
            <person name="Greenwood S.J."/>
            <person name="Moroz L.L."/>
            <person name="Walt D.R."/>
            <person name="Bodnar A.G."/>
        </authorList>
    </citation>
    <scope>NUCLEOTIDE SEQUENCE</scope>
    <source>
        <strain evidence="10">GMGI-L3</strain>
    </source>
</reference>
<feature type="transmembrane region" description="Helical" evidence="8">
    <location>
        <begin position="191"/>
        <end position="209"/>
    </location>
</feature>
<evidence type="ECO:0000256" key="7">
    <source>
        <dbReference type="ARBA" id="ARBA00023303"/>
    </source>
</evidence>
<dbReference type="Proteomes" id="UP000747542">
    <property type="component" value="Unassembled WGS sequence"/>
</dbReference>
<keyword evidence="8" id="KW-0812">Transmembrane</keyword>
<keyword evidence="7" id="KW-0407">Ion channel</keyword>
<dbReference type="InterPro" id="IPR006201">
    <property type="entry name" value="Neur_channel"/>
</dbReference>
<keyword evidence="3" id="KW-0813">Transport</keyword>
<dbReference type="GO" id="GO:0030246">
    <property type="term" value="F:carbohydrate binding"/>
    <property type="evidence" value="ECO:0007669"/>
    <property type="project" value="UniProtKB-KW"/>
</dbReference>
<sequence>LEECGQTPAYSQTTIRNIFVLNQMEKTVTMTVRVGIAWMESRMIYNGESHTGDHEKLLPLDLGFLPKIWKPDLFYLDTVDIKRFSMVEDVADEYNAEELLLYWLPEGVTTSHRVHSHLPGYTLDVLPTNLTKHHWCRNCLLEPSSAATSVLRLKRHFSAYLLAVYVPSSLLVAVAWVSFFWPPEPLPGRTALVITALLTLVSTFVAARLRRRQKAVTPETGKSKSMIGGTAALVASRSAQNDAHLSRAQRWEAITELASKILLPIIFLLFNIIYWPYFLVSTDHNHIEEDIYE</sequence>
<protein>
    <submittedName>
        <fullName evidence="10">Glutamate-gated chloride channel-like 17</fullName>
    </submittedName>
</protein>
<evidence type="ECO:0000256" key="4">
    <source>
        <dbReference type="ARBA" id="ARBA00022475"/>
    </source>
</evidence>
<feature type="transmembrane region" description="Helical" evidence="8">
    <location>
        <begin position="257"/>
        <end position="277"/>
    </location>
</feature>
<dbReference type="SUPFAM" id="SSF90112">
    <property type="entry name" value="Neurotransmitter-gated ion-channel transmembrane pore"/>
    <property type="match status" value="1"/>
</dbReference>
<dbReference type="InterPro" id="IPR036734">
    <property type="entry name" value="Neur_chan_lig-bd_sf"/>
</dbReference>
<dbReference type="PANTHER" id="PTHR18945">
    <property type="entry name" value="NEUROTRANSMITTER GATED ION CHANNEL"/>
    <property type="match status" value="1"/>
</dbReference>
<gene>
    <name evidence="10" type="primary">GluCa-L17</name>
    <name evidence="10" type="ORF">Hamer_G023355</name>
</gene>
<proteinExistence type="predicted"/>
<evidence type="ECO:0000256" key="2">
    <source>
        <dbReference type="ARBA" id="ARBA00004236"/>
    </source>
</evidence>
<comment type="caution">
    <text evidence="10">The sequence shown here is derived from an EMBL/GenBank/DDBJ whole genome shotgun (WGS) entry which is preliminary data.</text>
</comment>
<comment type="subcellular location">
    <subcellularLocation>
        <location evidence="2">Cell membrane</location>
    </subcellularLocation>
    <subcellularLocation>
        <location evidence="1">Membrane</location>
        <topology evidence="1">Multi-pass membrane protein</topology>
    </subcellularLocation>
</comment>
<dbReference type="Gene3D" id="1.20.58.390">
    <property type="entry name" value="Neurotransmitter-gated ion-channel transmembrane domain"/>
    <property type="match status" value="1"/>
</dbReference>
<name>A0A8J5N7R0_HOMAM</name>
<dbReference type="InterPro" id="IPR006028">
    <property type="entry name" value="GABAA/Glycine_rcpt"/>
</dbReference>
<accession>A0A8J5N7R0</accession>
<evidence type="ECO:0000259" key="9">
    <source>
        <dbReference type="PROSITE" id="PS51304"/>
    </source>
</evidence>
<feature type="non-terminal residue" evidence="10">
    <location>
        <position position="1"/>
    </location>
</feature>
<evidence type="ECO:0000256" key="8">
    <source>
        <dbReference type="SAM" id="Phobius"/>
    </source>
</evidence>
<feature type="domain" description="Galectin" evidence="9">
    <location>
        <begin position="1"/>
        <end position="82"/>
    </location>
</feature>
<dbReference type="GO" id="GO:0005230">
    <property type="term" value="F:extracellular ligand-gated monoatomic ion channel activity"/>
    <property type="evidence" value="ECO:0007669"/>
    <property type="project" value="InterPro"/>
</dbReference>
<dbReference type="PRINTS" id="PR00253">
    <property type="entry name" value="GABAARECEPTR"/>
</dbReference>
<keyword evidence="5" id="KW-0430">Lectin</keyword>
<evidence type="ECO:0000256" key="5">
    <source>
        <dbReference type="ARBA" id="ARBA00022734"/>
    </source>
</evidence>
<dbReference type="SUPFAM" id="SSF63712">
    <property type="entry name" value="Nicotinic receptor ligand binding domain-like"/>
    <property type="match status" value="1"/>
</dbReference>
<dbReference type="InterPro" id="IPR038050">
    <property type="entry name" value="Neuro_actylchol_rec"/>
</dbReference>
<dbReference type="InterPro" id="IPR001079">
    <property type="entry name" value="Galectin_CRD"/>
</dbReference>
<feature type="transmembrane region" description="Helical" evidence="8">
    <location>
        <begin position="159"/>
        <end position="179"/>
    </location>
</feature>
<evidence type="ECO:0000313" key="10">
    <source>
        <dbReference type="EMBL" id="KAG7174805.1"/>
    </source>
</evidence>
<keyword evidence="6" id="KW-0406">Ion transport</keyword>
<evidence type="ECO:0000313" key="11">
    <source>
        <dbReference type="Proteomes" id="UP000747542"/>
    </source>
</evidence>
<keyword evidence="11" id="KW-1185">Reference proteome</keyword>
<dbReference type="PROSITE" id="PS51304">
    <property type="entry name" value="GALECTIN"/>
    <property type="match status" value="1"/>
</dbReference>
<keyword evidence="4" id="KW-1003">Cell membrane</keyword>
<evidence type="ECO:0000256" key="1">
    <source>
        <dbReference type="ARBA" id="ARBA00004141"/>
    </source>
</evidence>
<dbReference type="AlphaFoldDB" id="A0A8J5N7R0"/>
<keyword evidence="8" id="KW-1133">Transmembrane helix</keyword>
<dbReference type="GO" id="GO:0004888">
    <property type="term" value="F:transmembrane signaling receptor activity"/>
    <property type="evidence" value="ECO:0007669"/>
    <property type="project" value="InterPro"/>
</dbReference>
<dbReference type="GO" id="GO:0005886">
    <property type="term" value="C:plasma membrane"/>
    <property type="evidence" value="ECO:0007669"/>
    <property type="project" value="UniProtKB-SubCell"/>
</dbReference>
<keyword evidence="8" id="KW-0472">Membrane</keyword>
<dbReference type="EMBL" id="JAHLQT010006876">
    <property type="protein sequence ID" value="KAG7174805.1"/>
    <property type="molecule type" value="Genomic_DNA"/>
</dbReference>